<protein>
    <submittedName>
        <fullName evidence="2">Uncharacterized protein</fullName>
    </submittedName>
</protein>
<sequence>MILDSASLLDPAQLEARHALSAQLATLARALAQLERARAGVPPGAPSDRWRGPAQSAYGSSVRQLGAQLDQAIDAVRSAKRCTARALATMASRG</sequence>
<evidence type="ECO:0000313" key="2">
    <source>
        <dbReference type="EMBL" id="GGB08940.1"/>
    </source>
</evidence>
<name>A0A916SP01_9MICO</name>
<dbReference type="RefSeq" id="WP_188510861.1">
    <property type="nucleotide sequence ID" value="NZ_BMGB01000001.1"/>
</dbReference>
<feature type="region of interest" description="Disordered" evidence="1">
    <location>
        <begin position="37"/>
        <end position="57"/>
    </location>
</feature>
<reference evidence="2" key="2">
    <citation type="submission" date="2020-09" db="EMBL/GenBank/DDBJ databases">
        <authorList>
            <person name="Sun Q."/>
            <person name="Zhou Y."/>
        </authorList>
    </citation>
    <scope>NUCLEOTIDE SEQUENCE</scope>
    <source>
        <strain evidence="2">CGMCC 1.12813</strain>
    </source>
</reference>
<proteinExistence type="predicted"/>
<dbReference type="EMBL" id="BMGB01000001">
    <property type="protein sequence ID" value="GGB08940.1"/>
    <property type="molecule type" value="Genomic_DNA"/>
</dbReference>
<dbReference type="AlphaFoldDB" id="A0A916SP01"/>
<keyword evidence="3" id="KW-1185">Reference proteome</keyword>
<organism evidence="2 3">
    <name type="scientific">Conyzicola nivalis</name>
    <dbReference type="NCBI Taxonomy" id="1477021"/>
    <lineage>
        <taxon>Bacteria</taxon>
        <taxon>Bacillati</taxon>
        <taxon>Actinomycetota</taxon>
        <taxon>Actinomycetes</taxon>
        <taxon>Micrococcales</taxon>
        <taxon>Microbacteriaceae</taxon>
        <taxon>Conyzicola</taxon>
    </lineage>
</organism>
<gene>
    <name evidence="2" type="ORF">GCM10010979_24370</name>
</gene>
<evidence type="ECO:0000313" key="3">
    <source>
        <dbReference type="Proteomes" id="UP000606922"/>
    </source>
</evidence>
<evidence type="ECO:0000256" key="1">
    <source>
        <dbReference type="SAM" id="MobiDB-lite"/>
    </source>
</evidence>
<reference evidence="2" key="1">
    <citation type="journal article" date="2014" name="Int. J. Syst. Evol. Microbiol.">
        <title>Complete genome sequence of Corynebacterium casei LMG S-19264T (=DSM 44701T), isolated from a smear-ripened cheese.</title>
        <authorList>
            <consortium name="US DOE Joint Genome Institute (JGI-PGF)"/>
            <person name="Walter F."/>
            <person name="Albersmeier A."/>
            <person name="Kalinowski J."/>
            <person name="Ruckert C."/>
        </authorList>
    </citation>
    <scope>NUCLEOTIDE SEQUENCE</scope>
    <source>
        <strain evidence="2">CGMCC 1.12813</strain>
    </source>
</reference>
<comment type="caution">
    <text evidence="2">The sequence shown here is derived from an EMBL/GenBank/DDBJ whole genome shotgun (WGS) entry which is preliminary data.</text>
</comment>
<accession>A0A916SP01</accession>
<dbReference type="Proteomes" id="UP000606922">
    <property type="component" value="Unassembled WGS sequence"/>
</dbReference>